<feature type="transmembrane region" description="Helical" evidence="7">
    <location>
        <begin position="12"/>
        <end position="30"/>
    </location>
</feature>
<dbReference type="Pfam" id="PF19300">
    <property type="entry name" value="BPD_transp_1_N"/>
    <property type="match status" value="1"/>
</dbReference>
<evidence type="ECO:0000256" key="3">
    <source>
        <dbReference type="ARBA" id="ARBA00022475"/>
    </source>
</evidence>
<feature type="transmembrane region" description="Helical" evidence="7">
    <location>
        <begin position="237"/>
        <end position="260"/>
    </location>
</feature>
<comment type="similarity">
    <text evidence="7">Belongs to the binding-protein-dependent transport system permease family.</text>
</comment>
<accession>A0ABP9LGY9</accession>
<dbReference type="InterPro" id="IPR000515">
    <property type="entry name" value="MetI-like"/>
</dbReference>
<gene>
    <name evidence="9" type="ORF">GCM10023336_68580</name>
</gene>
<feature type="transmembrane region" description="Helical" evidence="7">
    <location>
        <begin position="102"/>
        <end position="125"/>
    </location>
</feature>
<reference evidence="10" key="1">
    <citation type="journal article" date="2019" name="Int. J. Syst. Evol. Microbiol.">
        <title>The Global Catalogue of Microorganisms (GCM) 10K type strain sequencing project: providing services to taxonomists for standard genome sequencing and annotation.</title>
        <authorList>
            <consortium name="The Broad Institute Genomics Platform"/>
            <consortium name="The Broad Institute Genome Sequencing Center for Infectious Disease"/>
            <person name="Wu L."/>
            <person name="Ma J."/>
        </authorList>
    </citation>
    <scope>NUCLEOTIDE SEQUENCE [LARGE SCALE GENOMIC DNA]</scope>
    <source>
        <strain evidence="10">JCM 18410</strain>
    </source>
</reference>
<dbReference type="RefSeq" id="WP_345671939.1">
    <property type="nucleotide sequence ID" value="NZ_BAABKC010000125.1"/>
</dbReference>
<dbReference type="EMBL" id="BAABKC010000125">
    <property type="protein sequence ID" value="GAA5077631.1"/>
    <property type="molecule type" value="Genomic_DNA"/>
</dbReference>
<evidence type="ECO:0000256" key="2">
    <source>
        <dbReference type="ARBA" id="ARBA00022448"/>
    </source>
</evidence>
<keyword evidence="4 7" id="KW-0812">Transmembrane</keyword>
<dbReference type="Gene3D" id="1.10.3720.10">
    <property type="entry name" value="MetI-like"/>
    <property type="match status" value="1"/>
</dbReference>
<evidence type="ECO:0000256" key="1">
    <source>
        <dbReference type="ARBA" id="ARBA00004651"/>
    </source>
</evidence>
<comment type="subcellular location">
    <subcellularLocation>
        <location evidence="1 7">Cell membrane</location>
        <topology evidence="1 7">Multi-pass membrane protein</topology>
    </subcellularLocation>
</comment>
<keyword evidence="2 7" id="KW-0813">Transport</keyword>
<dbReference type="Proteomes" id="UP001500124">
    <property type="component" value="Unassembled WGS sequence"/>
</dbReference>
<keyword evidence="5 7" id="KW-1133">Transmembrane helix</keyword>
<evidence type="ECO:0000256" key="5">
    <source>
        <dbReference type="ARBA" id="ARBA00022989"/>
    </source>
</evidence>
<feature type="domain" description="ABC transmembrane type-1" evidence="8">
    <location>
        <begin position="98"/>
        <end position="299"/>
    </location>
</feature>
<dbReference type="InterPro" id="IPR035906">
    <property type="entry name" value="MetI-like_sf"/>
</dbReference>
<dbReference type="InterPro" id="IPR045621">
    <property type="entry name" value="BPD_transp_1_N"/>
</dbReference>
<feature type="transmembrane region" description="Helical" evidence="7">
    <location>
        <begin position="132"/>
        <end position="157"/>
    </location>
</feature>
<name>A0ABP9LGY9_9ACTN</name>
<feature type="transmembrane region" description="Helical" evidence="7">
    <location>
        <begin position="177"/>
        <end position="195"/>
    </location>
</feature>
<proteinExistence type="inferred from homology"/>
<keyword evidence="6 7" id="KW-0472">Membrane</keyword>
<evidence type="ECO:0000256" key="7">
    <source>
        <dbReference type="RuleBase" id="RU363032"/>
    </source>
</evidence>
<evidence type="ECO:0000313" key="9">
    <source>
        <dbReference type="EMBL" id="GAA5077631.1"/>
    </source>
</evidence>
<dbReference type="PROSITE" id="PS50928">
    <property type="entry name" value="ABC_TM1"/>
    <property type="match status" value="1"/>
</dbReference>
<dbReference type="Pfam" id="PF00528">
    <property type="entry name" value="BPD_transp_1"/>
    <property type="match status" value="1"/>
</dbReference>
<organism evidence="9 10">
    <name type="scientific">Streptomyces similanensis</name>
    <dbReference type="NCBI Taxonomy" id="1274988"/>
    <lineage>
        <taxon>Bacteria</taxon>
        <taxon>Bacillati</taxon>
        <taxon>Actinomycetota</taxon>
        <taxon>Actinomycetes</taxon>
        <taxon>Kitasatosporales</taxon>
        <taxon>Streptomycetaceae</taxon>
        <taxon>Streptomyces</taxon>
    </lineage>
</organism>
<feature type="transmembrane region" description="Helical" evidence="7">
    <location>
        <begin position="280"/>
        <end position="306"/>
    </location>
</feature>
<evidence type="ECO:0000256" key="6">
    <source>
        <dbReference type="ARBA" id="ARBA00023136"/>
    </source>
</evidence>
<protein>
    <submittedName>
        <fullName evidence="9">ABC transporter permease</fullName>
    </submittedName>
</protein>
<keyword evidence="10" id="KW-1185">Reference proteome</keyword>
<dbReference type="PANTHER" id="PTHR43163">
    <property type="entry name" value="DIPEPTIDE TRANSPORT SYSTEM PERMEASE PROTEIN DPPB-RELATED"/>
    <property type="match status" value="1"/>
</dbReference>
<keyword evidence="3" id="KW-1003">Cell membrane</keyword>
<dbReference type="SUPFAM" id="SSF161098">
    <property type="entry name" value="MetI-like"/>
    <property type="match status" value="1"/>
</dbReference>
<evidence type="ECO:0000256" key="4">
    <source>
        <dbReference type="ARBA" id="ARBA00022692"/>
    </source>
</evidence>
<sequence length="316" mass="33366">MIWRFVARRAAMLVVTALVASIVVYAALFISPGDPATLLTGGGKPPSAHLLAEIHRQYHLDDPFAQSYWRWLSGMLHGDAGQSLSYRTSVSHLITDRMGNTLFLVAYAAILIIVPGVVLGTLAALRGGWAETLVTAATTALMAVPTFVMAVLLIWWLSVSLGWFPAYGAGSGFGGRVEHLTLPALALAASWLAYVTQVTRSAVRTELASEHVQTARSRGIPERFVVRKHVLRNASGPIFSVSGVAIAGLIAGCAVVEQAFGLNGVGALLIQSAAKQDLAVVQALALISVVLFVAVNTVVDIVSVALDHRLLLEGAA</sequence>
<dbReference type="PANTHER" id="PTHR43163:SF3">
    <property type="entry name" value="PEPTIDE ABC TRANSPORTER PERMEASE PROTEIN"/>
    <property type="match status" value="1"/>
</dbReference>
<evidence type="ECO:0000313" key="10">
    <source>
        <dbReference type="Proteomes" id="UP001500124"/>
    </source>
</evidence>
<dbReference type="CDD" id="cd06261">
    <property type="entry name" value="TM_PBP2"/>
    <property type="match status" value="1"/>
</dbReference>
<evidence type="ECO:0000259" key="8">
    <source>
        <dbReference type="PROSITE" id="PS50928"/>
    </source>
</evidence>
<comment type="caution">
    <text evidence="9">The sequence shown here is derived from an EMBL/GenBank/DDBJ whole genome shotgun (WGS) entry which is preliminary data.</text>
</comment>